<dbReference type="RefSeq" id="YP_009824159.1">
    <property type="nucleotide sequence ID" value="NC_048199.1"/>
</dbReference>
<dbReference type="GeneID" id="80402605"/>
<dbReference type="RefSeq" id="YP_010772930.1">
    <property type="nucleotide sequence ID" value="NC_074657.1"/>
</dbReference>
<name>A0A514K4Y9_9VIRU</name>
<accession>A0A514K4Y9</accession>
<dbReference type="GeneID" id="55015686"/>
<dbReference type="KEGG" id="vg:55015686"/>
<dbReference type="EMBL" id="MK570053">
    <property type="protein sequence ID" value="QDI73938.1"/>
    <property type="molecule type" value="Genomic_DNA"/>
</dbReference>
<dbReference type="RefSeq" id="YP_010772878.1">
    <property type="nucleotide sequence ID" value="NC_074656.1"/>
</dbReference>
<proteinExistence type="predicted"/>
<dbReference type="Proteomes" id="UP000316651">
    <property type="component" value="Segment"/>
</dbReference>
<dbReference type="KEGG" id="vg:80402658"/>
<reference evidence="1 3" key="1">
    <citation type="submission" date="2019-02" db="EMBL/GenBank/DDBJ databases">
        <title>Spindle-shaped viruses infect a marine ammonia-oxidizing thaumarchaeon.</title>
        <authorList>
            <person name="Kim J.-G."/>
            <person name="Kim S.-J."/>
            <person name="Rhee S.-K."/>
        </authorList>
    </citation>
    <scope>NUCLEOTIDE SEQUENCE [LARGE SCALE GENOMIC DNA]</scope>
    <source>
        <strain evidence="1">NSV1</strain>
        <strain evidence="2">NSV3</strain>
    </source>
</reference>
<evidence type="ECO:0000313" key="1">
    <source>
        <dbReference type="EMBL" id="QDI73938.1"/>
    </source>
</evidence>
<dbReference type="KEGG" id="vg:80402605"/>
<evidence type="ECO:0000313" key="2">
    <source>
        <dbReference type="EMBL" id="QDI73986.1"/>
    </source>
</evidence>
<keyword evidence="3" id="KW-1185">Reference proteome</keyword>
<sequence length="59" mass="6872">MQQLFKKANEKYNDSFAGTRADMLRACGINSRSELIEYANKRFEALPERIQTLINQNFS</sequence>
<dbReference type="EMBL" id="MK570054">
    <property type="protein sequence ID" value="QDI73986.1"/>
    <property type="molecule type" value="Genomic_DNA"/>
</dbReference>
<evidence type="ECO:0000313" key="3">
    <source>
        <dbReference type="Proteomes" id="UP000316651"/>
    </source>
</evidence>
<protein>
    <submittedName>
        <fullName evidence="1">Uncharacterized protein</fullName>
    </submittedName>
</protein>
<accession>A0A514K2Y5</accession>
<dbReference type="GeneID" id="80402658"/>
<organism evidence="1 3">
    <name type="scientific">Nitrosopumilus spindle-shaped virus</name>
    <dbReference type="NCBI Taxonomy" id="2508184"/>
    <lineage>
        <taxon>Viruses</taxon>
        <taxon>Viruses incertae sedis</taxon>
        <taxon>Thaspiviridae</taxon>
        <taxon>Nitmarvirus</taxon>
        <taxon>Nitmarvirus maris</taxon>
        <taxon>Nitmarvirus NSV1</taxon>
    </lineage>
</organism>